<feature type="region of interest" description="Disordered" evidence="2">
    <location>
        <begin position="691"/>
        <end position="716"/>
    </location>
</feature>
<feature type="coiled-coil region" evidence="1">
    <location>
        <begin position="867"/>
        <end position="901"/>
    </location>
</feature>
<organism evidence="3 4">
    <name type="scientific">Mycena belliarum</name>
    <dbReference type="NCBI Taxonomy" id="1033014"/>
    <lineage>
        <taxon>Eukaryota</taxon>
        <taxon>Fungi</taxon>
        <taxon>Dikarya</taxon>
        <taxon>Basidiomycota</taxon>
        <taxon>Agaricomycotina</taxon>
        <taxon>Agaricomycetes</taxon>
        <taxon>Agaricomycetidae</taxon>
        <taxon>Agaricales</taxon>
        <taxon>Marasmiineae</taxon>
        <taxon>Mycenaceae</taxon>
        <taxon>Mycena</taxon>
    </lineage>
</organism>
<dbReference type="Proteomes" id="UP001222325">
    <property type="component" value="Unassembled WGS sequence"/>
</dbReference>
<comment type="caution">
    <text evidence="3">The sequence shown here is derived from an EMBL/GenBank/DDBJ whole genome shotgun (WGS) entry which is preliminary data.</text>
</comment>
<evidence type="ECO:0000313" key="3">
    <source>
        <dbReference type="EMBL" id="KAJ7077154.1"/>
    </source>
</evidence>
<keyword evidence="1" id="KW-0175">Coiled coil</keyword>
<evidence type="ECO:0000256" key="2">
    <source>
        <dbReference type="SAM" id="MobiDB-lite"/>
    </source>
</evidence>
<sequence>MTSSTLTTVTPPSVSVVVHSTESTEDFSTWPPEARGIFRALERPLPSWCAVGAHIEVLPLPVACGVDQQPLAHVFNLVLSTVLDIRSLIAQYGPSRSVLPFLSNLVRILAQMCAEEAITMFDASFVRPRTKTPDLRGFDGLATMLTCHIVDGFGESSIPPLATEAIQSPESPLPSHSTSIDSETVTSSSTTLSTEMEAIDIPLDAHILPGSGIHVSAALPLLCIADEDNMLDLMTSVACQRHVWGIPRPVVGFLHSKTASLAKLVLSWFDPATSTVHIAYDTKSTTGAFDFTDAASALAFAHLILSFSTDFSSILKRARAGCDNNGFDWRSDNRVSQDVECGRNRVAWWVDHVTRSSPKSLSLLLKPPSSQLGPCSLAISEGAMSKSNHQTSSSFAARSISDTENSDTIWWLIDRCVQTIGRIRFVNNPTNEQQEINRQIGLYDEMCGLRTVEDMDTLPSVDEVLAPIRKTLIAQLPSASESSVLTDAHRNILFGRLSALLSVTVGSYTLEAKRRNITVYEAESRHDWDALLYHFYAQGTEIISPYVMLEHTIHYPRNDLFDEIEKESFISGMENQLHLSSVLCVAALQAAVAPGDQPPDGRAKALSAVNQAIEFHSIFTALDPSKVKAMLRTRSDKAPVSGKTDAILVLAIPKPNLRNKSAGIIFDTGLSALQKEAKEASNLKGKHTEFKYAARDSSERGASAPRDTSIASESAARPVSVTATKMTDNDWATLQNPFDSPSVEPDQLAVAVPSFHGHIILPHAVAEYKKGSDNPGKALNQGRMYLTSVISYYAALGIENYPFYGLVTSGTRGAILMGWKSQEQKKIYLMERSIYQYDISSPAQAFQFATFLLRLREDQNKLKDLVEAKLKDNVDVLNSRLERWRKQAQTAESNLARTQSGLVPLEPVAE</sequence>
<gene>
    <name evidence="3" type="ORF">B0H15DRAFT_569586</name>
</gene>
<protein>
    <submittedName>
        <fullName evidence="3">Uncharacterized protein</fullName>
    </submittedName>
</protein>
<proteinExistence type="predicted"/>
<evidence type="ECO:0000313" key="4">
    <source>
        <dbReference type="Proteomes" id="UP001222325"/>
    </source>
</evidence>
<keyword evidence="4" id="KW-1185">Reference proteome</keyword>
<dbReference type="AlphaFoldDB" id="A0AAD6TRR8"/>
<name>A0AAD6TRR8_9AGAR</name>
<reference evidence="3" key="1">
    <citation type="submission" date="2023-03" db="EMBL/GenBank/DDBJ databases">
        <title>Massive genome expansion in bonnet fungi (Mycena s.s.) driven by repeated elements and novel gene families across ecological guilds.</title>
        <authorList>
            <consortium name="Lawrence Berkeley National Laboratory"/>
            <person name="Harder C.B."/>
            <person name="Miyauchi S."/>
            <person name="Viragh M."/>
            <person name="Kuo A."/>
            <person name="Thoen E."/>
            <person name="Andreopoulos B."/>
            <person name="Lu D."/>
            <person name="Skrede I."/>
            <person name="Drula E."/>
            <person name="Henrissat B."/>
            <person name="Morin E."/>
            <person name="Kohler A."/>
            <person name="Barry K."/>
            <person name="LaButti K."/>
            <person name="Morin E."/>
            <person name="Salamov A."/>
            <person name="Lipzen A."/>
            <person name="Mereny Z."/>
            <person name="Hegedus B."/>
            <person name="Baldrian P."/>
            <person name="Stursova M."/>
            <person name="Weitz H."/>
            <person name="Taylor A."/>
            <person name="Grigoriev I.V."/>
            <person name="Nagy L.G."/>
            <person name="Martin F."/>
            <person name="Kauserud H."/>
        </authorList>
    </citation>
    <scope>NUCLEOTIDE SEQUENCE</scope>
    <source>
        <strain evidence="3">CBHHK173m</strain>
    </source>
</reference>
<dbReference type="EMBL" id="JARJCN010000075">
    <property type="protein sequence ID" value="KAJ7077154.1"/>
    <property type="molecule type" value="Genomic_DNA"/>
</dbReference>
<accession>A0AAD6TRR8</accession>
<evidence type="ECO:0000256" key="1">
    <source>
        <dbReference type="SAM" id="Coils"/>
    </source>
</evidence>